<evidence type="ECO:0000313" key="3">
    <source>
        <dbReference type="EMBL" id="RKN34000.1"/>
    </source>
</evidence>
<evidence type="ECO:0000256" key="1">
    <source>
        <dbReference type="SAM" id="MobiDB-lite"/>
    </source>
</evidence>
<dbReference type="InterPro" id="IPR052704">
    <property type="entry name" value="ECF_Sigma-70_Domain"/>
</dbReference>
<gene>
    <name evidence="3" type="ORF">D7044_09925</name>
</gene>
<evidence type="ECO:0000313" key="4">
    <source>
        <dbReference type="Proteomes" id="UP000275865"/>
    </source>
</evidence>
<dbReference type="GO" id="GO:0006352">
    <property type="term" value="P:DNA-templated transcription initiation"/>
    <property type="evidence" value="ECO:0007669"/>
    <property type="project" value="InterPro"/>
</dbReference>
<dbReference type="InterPro" id="IPR007627">
    <property type="entry name" value="RNA_pol_sigma70_r2"/>
</dbReference>
<comment type="caution">
    <text evidence="3">The sequence shown here is derived from an EMBL/GenBank/DDBJ whole genome shotgun (WGS) entry which is preliminary data.</text>
</comment>
<dbReference type="AlphaFoldDB" id="A0A3A9Y8Q7"/>
<sequence length="120" mass="13451">MVPESRRSPRSGALPSTFCAVVAERRLLSNLAYCLLDSVGAAEVAVQETYTRWYTMPDEEQERIDRPLTWLVGTLVRICVDRRESSSRHAGGPAVDPAGRTDPAGPTPRRFRVWRDVPKL</sequence>
<dbReference type="InterPro" id="IPR013325">
    <property type="entry name" value="RNA_pol_sigma_r2"/>
</dbReference>
<dbReference type="PANTHER" id="PTHR30173:SF43">
    <property type="entry name" value="ECF RNA POLYMERASE SIGMA FACTOR SIGI-RELATED"/>
    <property type="match status" value="1"/>
</dbReference>
<dbReference type="SUPFAM" id="SSF88946">
    <property type="entry name" value="Sigma2 domain of RNA polymerase sigma factors"/>
    <property type="match status" value="1"/>
</dbReference>
<dbReference type="RefSeq" id="WP_120688628.1">
    <property type="nucleotide sequence ID" value="NZ_RAZT01000004.1"/>
</dbReference>
<feature type="region of interest" description="Disordered" evidence="1">
    <location>
        <begin position="83"/>
        <end position="120"/>
    </location>
</feature>
<dbReference type="EMBL" id="RAZT01000004">
    <property type="protein sequence ID" value="RKN34000.1"/>
    <property type="molecule type" value="Genomic_DNA"/>
</dbReference>
<organism evidence="3 4">
    <name type="scientific">Micromonospora musae</name>
    <dbReference type="NCBI Taxonomy" id="1894970"/>
    <lineage>
        <taxon>Bacteria</taxon>
        <taxon>Bacillati</taxon>
        <taxon>Actinomycetota</taxon>
        <taxon>Actinomycetes</taxon>
        <taxon>Micromonosporales</taxon>
        <taxon>Micromonosporaceae</taxon>
        <taxon>Micromonospora</taxon>
    </lineage>
</organism>
<proteinExistence type="predicted"/>
<name>A0A3A9Y8Q7_9ACTN</name>
<accession>A0A3A9Y8Q7</accession>
<dbReference type="PANTHER" id="PTHR30173">
    <property type="entry name" value="SIGMA 19 FACTOR"/>
    <property type="match status" value="1"/>
</dbReference>
<protein>
    <recommendedName>
        <fullName evidence="2">RNA polymerase sigma-70 region 2 domain-containing protein</fullName>
    </recommendedName>
</protein>
<dbReference type="Proteomes" id="UP000275865">
    <property type="component" value="Unassembled WGS sequence"/>
</dbReference>
<dbReference type="GO" id="GO:0016987">
    <property type="term" value="F:sigma factor activity"/>
    <property type="evidence" value="ECO:0007669"/>
    <property type="project" value="TreeGrafter"/>
</dbReference>
<evidence type="ECO:0000259" key="2">
    <source>
        <dbReference type="Pfam" id="PF04542"/>
    </source>
</evidence>
<reference evidence="3 4" key="1">
    <citation type="submission" date="2018-09" db="EMBL/GenBank/DDBJ databases">
        <title>Micromonospora sp. nov. MS1-9, isolated from a root of Musa sp.</title>
        <authorList>
            <person name="Kuncharoen N."/>
            <person name="Kudo T."/>
            <person name="Ohkuma M."/>
            <person name="Yuki M."/>
            <person name="Tanasupawat S."/>
        </authorList>
    </citation>
    <scope>NUCLEOTIDE SEQUENCE [LARGE SCALE GENOMIC DNA]</scope>
    <source>
        <strain evidence="3 4">MS1-9</strain>
    </source>
</reference>
<feature type="domain" description="RNA polymerase sigma-70 region 2" evidence="2">
    <location>
        <begin position="23"/>
        <end position="88"/>
    </location>
</feature>
<dbReference type="Pfam" id="PF04542">
    <property type="entry name" value="Sigma70_r2"/>
    <property type="match status" value="1"/>
</dbReference>